<protein>
    <submittedName>
        <fullName evidence="3">DUF5336 domain-containing protein</fullName>
    </submittedName>
</protein>
<feature type="transmembrane region" description="Helical" evidence="2">
    <location>
        <begin position="77"/>
        <end position="98"/>
    </location>
</feature>
<feature type="compositionally biased region" description="Low complexity" evidence="1">
    <location>
        <begin position="171"/>
        <end position="181"/>
    </location>
</feature>
<gene>
    <name evidence="3" type="ORF">H7J73_23965</name>
</gene>
<feature type="transmembrane region" description="Helical" evidence="2">
    <location>
        <begin position="35"/>
        <end position="57"/>
    </location>
</feature>
<comment type="caution">
    <text evidence="3">The sequence shown here is derived from an EMBL/GenBank/DDBJ whole genome shotgun (WGS) entry which is preliminary data.</text>
</comment>
<dbReference type="EMBL" id="JACKTY010000039">
    <property type="protein sequence ID" value="MCV7229076.1"/>
    <property type="molecule type" value="Genomic_DNA"/>
</dbReference>
<name>A0ABT3CI05_9MYCO</name>
<proteinExistence type="predicted"/>
<dbReference type="Proteomes" id="UP001526201">
    <property type="component" value="Unassembled WGS sequence"/>
</dbReference>
<keyword evidence="2" id="KW-0472">Membrane</keyword>
<evidence type="ECO:0000313" key="3">
    <source>
        <dbReference type="EMBL" id="MCV7229076.1"/>
    </source>
</evidence>
<keyword evidence="2" id="KW-0812">Transmembrane</keyword>
<dbReference type="Pfam" id="PF17270">
    <property type="entry name" value="DUF5336"/>
    <property type="match status" value="1"/>
</dbReference>
<dbReference type="RefSeq" id="WP_264070273.1">
    <property type="nucleotide sequence ID" value="NZ_JACKTY010000039.1"/>
</dbReference>
<sequence length="194" mass="19511">MSYPPSPDQYGGQPGAHWQGTPPGVRAPAGRGLPFYAHVGVVVLGVVSFFLGFAPYAKVNPEGQPSGGTSVTFFDNAAGGVGVAGLALLLASAAIAAFGLLPGQARNESVVAGLAVSGFASLLFLLIGLENLLEAGVGLILVLVAAFLQAASAVASILAQQPYPPAPPYGGAPSPYNGPGPTNFRPGDDRFRRG</sequence>
<feature type="transmembrane region" description="Helical" evidence="2">
    <location>
        <begin position="135"/>
        <end position="159"/>
    </location>
</feature>
<evidence type="ECO:0000256" key="1">
    <source>
        <dbReference type="SAM" id="MobiDB-lite"/>
    </source>
</evidence>
<organism evidence="3 4">
    <name type="scientific">Mycolicibacterium komossense</name>
    <dbReference type="NCBI Taxonomy" id="1779"/>
    <lineage>
        <taxon>Bacteria</taxon>
        <taxon>Bacillati</taxon>
        <taxon>Actinomycetota</taxon>
        <taxon>Actinomycetes</taxon>
        <taxon>Mycobacteriales</taxon>
        <taxon>Mycobacteriaceae</taxon>
        <taxon>Mycolicibacterium</taxon>
    </lineage>
</organism>
<dbReference type="InterPro" id="IPR035166">
    <property type="entry name" value="DUF5336"/>
</dbReference>
<feature type="transmembrane region" description="Helical" evidence="2">
    <location>
        <begin position="110"/>
        <end position="129"/>
    </location>
</feature>
<keyword evidence="4" id="KW-1185">Reference proteome</keyword>
<accession>A0ABT3CI05</accession>
<reference evidence="3 4" key="1">
    <citation type="journal article" date="2022" name="BMC Genomics">
        <title>Comparative genome analysis of mycobacteria focusing on tRNA and non-coding RNA.</title>
        <authorList>
            <person name="Behra P.R.K."/>
            <person name="Pettersson B.M.F."/>
            <person name="Ramesh M."/>
            <person name="Das S."/>
            <person name="Dasgupta S."/>
            <person name="Kirsebom L.A."/>
        </authorList>
    </citation>
    <scope>NUCLEOTIDE SEQUENCE [LARGE SCALE GENOMIC DNA]</scope>
    <source>
        <strain evidence="3 4">DSM 44078</strain>
    </source>
</reference>
<feature type="region of interest" description="Disordered" evidence="1">
    <location>
        <begin position="168"/>
        <end position="194"/>
    </location>
</feature>
<evidence type="ECO:0000313" key="4">
    <source>
        <dbReference type="Proteomes" id="UP001526201"/>
    </source>
</evidence>
<evidence type="ECO:0000256" key="2">
    <source>
        <dbReference type="SAM" id="Phobius"/>
    </source>
</evidence>
<keyword evidence="2" id="KW-1133">Transmembrane helix</keyword>
<feature type="region of interest" description="Disordered" evidence="1">
    <location>
        <begin position="1"/>
        <end position="23"/>
    </location>
</feature>